<dbReference type="GO" id="GO:0006554">
    <property type="term" value="P:lysine catabolic process"/>
    <property type="evidence" value="ECO:0007669"/>
    <property type="project" value="UniProtKB-ARBA"/>
</dbReference>
<comment type="subunit">
    <text evidence="7">Homodecamer. Interacts with RavA.</text>
</comment>
<dbReference type="PANTHER" id="PTHR45229">
    <property type="entry name" value="CONSTITUTIVE ORNITHINE DECARBOXYLASE"/>
    <property type="match status" value="1"/>
</dbReference>
<evidence type="ECO:0000256" key="1">
    <source>
        <dbReference type="ARBA" id="ARBA00001933"/>
    </source>
</evidence>
<name>A0A447PSN4_SALET</name>
<dbReference type="FunFam" id="3.40.640.10:FF:000008">
    <property type="entry name" value="Lysine decarboxylase, inducible"/>
    <property type="match status" value="1"/>
</dbReference>
<dbReference type="InterPro" id="IPR015421">
    <property type="entry name" value="PyrdxlP-dep_Trfase_major"/>
</dbReference>
<feature type="domain" description="Orn/Lys/Arg decarboxylases family 1 pyridoxal-P attachment site" evidence="11">
    <location>
        <begin position="362"/>
        <end position="376"/>
    </location>
</feature>
<comment type="cofactor">
    <cofactor evidence="1">
        <name>pyridoxal 5'-phosphate</name>
        <dbReference type="ChEBI" id="CHEBI:597326"/>
    </cofactor>
</comment>
<dbReference type="Pfam" id="PF03709">
    <property type="entry name" value="OKR_DC_1_N"/>
    <property type="match status" value="1"/>
</dbReference>
<evidence type="ECO:0000256" key="10">
    <source>
        <dbReference type="PIRSR" id="PIRSR009393-1"/>
    </source>
</evidence>
<dbReference type="InterPro" id="IPR000310">
    <property type="entry name" value="Orn/Lys/Arg_deCO2ase_major_dom"/>
</dbReference>
<dbReference type="GO" id="GO:0005829">
    <property type="term" value="C:cytosol"/>
    <property type="evidence" value="ECO:0007669"/>
    <property type="project" value="TreeGrafter"/>
</dbReference>
<dbReference type="SUPFAM" id="SSF53383">
    <property type="entry name" value="PLP-dependent transferases"/>
    <property type="match status" value="1"/>
</dbReference>
<evidence type="ECO:0000313" key="12">
    <source>
        <dbReference type="EMBL" id="VEA42081.1"/>
    </source>
</evidence>
<dbReference type="NCBIfam" id="NF011928">
    <property type="entry name" value="PRK15399.1"/>
    <property type="match status" value="1"/>
</dbReference>
<protein>
    <recommendedName>
        <fullName evidence="9">Inducible lysine decarboxylase</fullName>
        <ecNumber evidence="8">4.1.1.18</ecNumber>
    </recommendedName>
</protein>
<dbReference type="GO" id="GO:0008923">
    <property type="term" value="F:lysine decarboxylase activity"/>
    <property type="evidence" value="ECO:0007669"/>
    <property type="project" value="UniProtKB-EC"/>
</dbReference>
<accession>A0A447PSN4</accession>
<dbReference type="EMBL" id="LR134148">
    <property type="protein sequence ID" value="VEA42081.1"/>
    <property type="molecule type" value="Genomic_DNA"/>
</dbReference>
<dbReference type="Pfam" id="PF01276">
    <property type="entry name" value="OKR_DC_1"/>
    <property type="match status" value="1"/>
</dbReference>
<dbReference type="FunFam" id="3.90.100.10:FF:000001">
    <property type="entry name" value="Lysine decarboxylase, inducible"/>
    <property type="match status" value="1"/>
</dbReference>
<dbReference type="SUPFAM" id="SSF55904">
    <property type="entry name" value="Ornithine decarboxylase C-terminal domain"/>
    <property type="match status" value="1"/>
</dbReference>
<dbReference type="Gene3D" id="3.90.1150.10">
    <property type="entry name" value="Aspartate Aminotransferase, domain 1"/>
    <property type="match status" value="1"/>
</dbReference>
<dbReference type="InterPro" id="IPR015422">
    <property type="entry name" value="PyrdxlP-dep_Trfase_small"/>
</dbReference>
<dbReference type="NCBIfam" id="NF011929">
    <property type="entry name" value="PRK15400.1"/>
    <property type="match status" value="1"/>
</dbReference>
<gene>
    <name evidence="12" type="primary">ldcC</name>
    <name evidence="12" type="ORF">NCTC8271_04642</name>
</gene>
<evidence type="ECO:0000256" key="6">
    <source>
        <dbReference type="ARBA" id="ARBA00052461"/>
    </source>
</evidence>
<dbReference type="Pfam" id="PF03711">
    <property type="entry name" value="OKR_DC_1_C"/>
    <property type="match status" value="1"/>
</dbReference>
<dbReference type="InterPro" id="IPR005308">
    <property type="entry name" value="OKR_de-COase_N"/>
</dbReference>
<evidence type="ECO:0000313" key="13">
    <source>
        <dbReference type="Proteomes" id="UP000273655"/>
    </source>
</evidence>
<evidence type="ECO:0000256" key="8">
    <source>
        <dbReference type="ARBA" id="ARBA00066446"/>
    </source>
</evidence>
<dbReference type="Gene3D" id="3.40.50.2300">
    <property type="match status" value="1"/>
</dbReference>
<dbReference type="InterPro" id="IPR008286">
    <property type="entry name" value="Prn/Lys/Arg_de-COase_C"/>
</dbReference>
<proteinExistence type="inferred from homology"/>
<dbReference type="EC" id="4.1.1.18" evidence="8"/>
<dbReference type="CDD" id="cd00615">
    <property type="entry name" value="Orn_deC_like"/>
    <property type="match status" value="1"/>
</dbReference>
<keyword evidence="5 12" id="KW-0456">Lyase</keyword>
<dbReference type="GO" id="GO:0042802">
    <property type="term" value="F:identical protein binding"/>
    <property type="evidence" value="ECO:0007669"/>
    <property type="project" value="UniProtKB-ARBA"/>
</dbReference>
<dbReference type="FunFam" id="3.90.1150.10:FF:000016">
    <property type="entry name" value="Lysine decarboxylase, inducible"/>
    <property type="match status" value="1"/>
</dbReference>
<sequence>MNIIAIMGPHGVYYKDEPIKELERALQSLGFQIIWPQNSVDLLKFIEHNPRICGVIFDWDEYSLDLCSEINQLNEYLPLYAFINTNSTLDVSVHDMRMALWFFEYALGLAEDIATRIHQYTNEYLDNITPPFTKALFTYAKEGKYTFCTPGHMAGTAYQKSPPGCLFYDFFGGNTLKADVSISVTELGSLLDHTGPHLEAEEYIARTFGAEQSYMVTNGTSTSNKIVGMYAAPAGSTLLIDRNCHKSLAHLLMMSDVVPLWLKPTRNALGILGGIPRREFTRASIESKIEETPQAQWPVHAVITNSTYDGLLYNTNWIKQMLDVPSIHFDSAWVPYTHFHPIYQGKSGMSGDRVPGKVIFETQSTHKMLAAFSQASLIHIKGEYDEETFNEAFMMHTSTSPSYPIVASIETAAAMLRGNPGKRLINRSVERALHFRKEVQRLREESDSWFFDIWQPEEVDEAECWPVTPGETWHGFTDADDDHMFLDPVKVTILTPGMDEQGNMSEEGIPAALVAKFLDERGVVVEKTGPYNLLFLFSIGIDKTRAMGLLRGLTEFKRAYDLNLRVKNMLPDLYAEDPDFYRNMRIQDLAQGIHKLIRQHDLPGLMLRAFEVLPEMIMTPHQAWQRQIKGEVETVALDQLPGRVSANMILPYPPGVPLLMPGERITQQSRAVLDFLLMLCSIGQHYPGFETDIHGAKRNEGRGVPGTSLKTRLLACLTGM</sequence>
<keyword evidence="3" id="KW-0210">Decarboxylase</keyword>
<evidence type="ECO:0000256" key="5">
    <source>
        <dbReference type="ARBA" id="ARBA00023239"/>
    </source>
</evidence>
<dbReference type="GO" id="GO:0030170">
    <property type="term" value="F:pyridoxal phosphate binding"/>
    <property type="evidence" value="ECO:0007669"/>
    <property type="project" value="TreeGrafter"/>
</dbReference>
<evidence type="ECO:0000256" key="2">
    <source>
        <dbReference type="ARBA" id="ARBA00010671"/>
    </source>
</evidence>
<dbReference type="InterPro" id="IPR036633">
    <property type="entry name" value="Prn/Lys/Arg_de-COase_C_sf"/>
</dbReference>
<dbReference type="PROSITE" id="PS00703">
    <property type="entry name" value="OKR_DC_1"/>
    <property type="match status" value="1"/>
</dbReference>
<dbReference type="GO" id="GO:0008792">
    <property type="term" value="F:arginine decarboxylase activity"/>
    <property type="evidence" value="ECO:0007669"/>
    <property type="project" value="TreeGrafter"/>
</dbReference>
<dbReference type="PANTHER" id="PTHR45229:SF3">
    <property type="entry name" value="BIODEGRADATIVE ARGININE DECARBOXYLASE"/>
    <property type="match status" value="1"/>
</dbReference>
<evidence type="ECO:0000256" key="3">
    <source>
        <dbReference type="ARBA" id="ARBA00022793"/>
    </source>
</evidence>
<dbReference type="GO" id="GO:0006527">
    <property type="term" value="P:L-arginine catabolic process"/>
    <property type="evidence" value="ECO:0007669"/>
    <property type="project" value="TreeGrafter"/>
</dbReference>
<comment type="catalytic activity">
    <reaction evidence="6">
        <text>L-lysine + H(+) = cadaverine + CO2</text>
        <dbReference type="Rhea" id="RHEA:22352"/>
        <dbReference type="ChEBI" id="CHEBI:15378"/>
        <dbReference type="ChEBI" id="CHEBI:16526"/>
        <dbReference type="ChEBI" id="CHEBI:32551"/>
        <dbReference type="ChEBI" id="CHEBI:58384"/>
        <dbReference type="EC" id="4.1.1.18"/>
    </reaction>
</comment>
<comment type="similarity">
    <text evidence="2">Belongs to the Orn/Lys/Arg decarboxylase class-I family.</text>
</comment>
<evidence type="ECO:0000259" key="11">
    <source>
        <dbReference type="PROSITE" id="PS00703"/>
    </source>
</evidence>
<dbReference type="AlphaFoldDB" id="A0A447PSN4"/>
<dbReference type="Gene3D" id="3.40.640.10">
    <property type="entry name" value="Type I PLP-dependent aspartate aminotransferase-like (Major domain)"/>
    <property type="match status" value="1"/>
</dbReference>
<dbReference type="InterPro" id="IPR011193">
    <property type="entry name" value="Orn/lys/arg_de-COase"/>
</dbReference>
<feature type="modified residue" description="N6-(pyridoxal phosphate)lysine" evidence="10">
    <location>
        <position position="367"/>
    </location>
</feature>
<keyword evidence="4 10" id="KW-0663">Pyridoxal phosphate</keyword>
<evidence type="ECO:0000256" key="9">
    <source>
        <dbReference type="ARBA" id="ARBA00071202"/>
    </source>
</evidence>
<dbReference type="InterPro" id="IPR015424">
    <property type="entry name" value="PyrdxlP-dep_Trfase"/>
</dbReference>
<organism evidence="12 13">
    <name type="scientific">Salmonella enterica I</name>
    <dbReference type="NCBI Taxonomy" id="59201"/>
    <lineage>
        <taxon>Bacteria</taxon>
        <taxon>Pseudomonadati</taxon>
        <taxon>Pseudomonadota</taxon>
        <taxon>Gammaproteobacteria</taxon>
        <taxon>Enterobacterales</taxon>
        <taxon>Enterobacteriaceae</taxon>
        <taxon>Salmonella</taxon>
    </lineage>
</organism>
<reference evidence="12 13" key="1">
    <citation type="submission" date="2018-12" db="EMBL/GenBank/DDBJ databases">
        <authorList>
            <consortium name="Pathogen Informatics"/>
        </authorList>
    </citation>
    <scope>NUCLEOTIDE SEQUENCE [LARGE SCALE GENOMIC DNA]</scope>
    <source>
        <strain evidence="12 13">NCTC8271</strain>
    </source>
</reference>
<evidence type="ECO:0000256" key="4">
    <source>
        <dbReference type="ARBA" id="ARBA00022898"/>
    </source>
</evidence>
<dbReference type="PIRSF" id="PIRSF009393">
    <property type="entry name" value="Orn_decarb"/>
    <property type="match status" value="1"/>
</dbReference>
<dbReference type="Proteomes" id="UP000273655">
    <property type="component" value="Chromosome 1"/>
</dbReference>
<dbReference type="Gene3D" id="3.90.100.10">
    <property type="entry name" value="Orn/Lys/Arg decarboxylase, C-terminal domain"/>
    <property type="match status" value="1"/>
</dbReference>
<dbReference type="FunFam" id="3.40.50.2300:FF:000084">
    <property type="entry name" value="Lysine decarboxylase, inducible"/>
    <property type="match status" value="1"/>
</dbReference>
<evidence type="ECO:0000256" key="7">
    <source>
        <dbReference type="ARBA" id="ARBA00065715"/>
    </source>
</evidence>